<reference evidence="1 2" key="1">
    <citation type="submission" date="2017-04" db="EMBL/GenBank/DDBJ databases">
        <title>Draft genome sequence of Tuber borchii Vittad., a whitish edible truffle.</title>
        <authorList>
            <consortium name="DOE Joint Genome Institute"/>
            <person name="Murat C."/>
            <person name="Kuo A."/>
            <person name="Barry K.W."/>
            <person name="Clum A."/>
            <person name="Dockter R.B."/>
            <person name="Fauchery L."/>
            <person name="Iotti M."/>
            <person name="Kohler A."/>
            <person name="Labutti K."/>
            <person name="Lindquist E.A."/>
            <person name="Lipzen A."/>
            <person name="Ohm R.A."/>
            <person name="Wang M."/>
            <person name="Grigoriev I.V."/>
            <person name="Zambonelli A."/>
            <person name="Martin F.M."/>
        </authorList>
    </citation>
    <scope>NUCLEOTIDE SEQUENCE [LARGE SCALE GENOMIC DNA]</scope>
    <source>
        <strain evidence="1 2">Tbo3840</strain>
    </source>
</reference>
<evidence type="ECO:0000313" key="2">
    <source>
        <dbReference type="Proteomes" id="UP000244722"/>
    </source>
</evidence>
<dbReference type="STRING" id="42251.A0A2T6ZX23"/>
<dbReference type="PANTHER" id="PTHR46791">
    <property type="entry name" value="EXPRESSED PROTEIN"/>
    <property type="match status" value="1"/>
</dbReference>
<proteinExistence type="predicted"/>
<accession>A0A2T6ZX23</accession>
<sequence>MGLNDSKILGFLTKEGYPLTIKILKRLRLALGMRRCFHPTEFAVHNEIMRQAIQSQLENGQTTLYGRQYTYQILRQCGIPAVRDRMFNILYEVDPIGIANRRLHITNMPRGGYFVPGPNYVWSIDGYHKLSMYGIEIYAGVDAYSRFDTIWLYPWLIPLLYGSIQL</sequence>
<gene>
    <name evidence="1" type="ORF">B9Z19DRAFT_1063777</name>
</gene>
<organism evidence="1 2">
    <name type="scientific">Tuber borchii</name>
    <name type="common">White truffle</name>
    <dbReference type="NCBI Taxonomy" id="42251"/>
    <lineage>
        <taxon>Eukaryota</taxon>
        <taxon>Fungi</taxon>
        <taxon>Dikarya</taxon>
        <taxon>Ascomycota</taxon>
        <taxon>Pezizomycotina</taxon>
        <taxon>Pezizomycetes</taxon>
        <taxon>Pezizales</taxon>
        <taxon>Tuberaceae</taxon>
        <taxon>Tuber</taxon>
    </lineage>
</organism>
<dbReference type="AlphaFoldDB" id="A0A2T6ZX23"/>
<comment type="caution">
    <text evidence="1">The sequence shown here is derived from an EMBL/GenBank/DDBJ whole genome shotgun (WGS) entry which is preliminary data.</text>
</comment>
<dbReference type="PANTHER" id="PTHR46791:SF5">
    <property type="entry name" value="CLR5 DOMAIN-CONTAINING PROTEIN-RELATED"/>
    <property type="match status" value="1"/>
</dbReference>
<keyword evidence="2" id="KW-1185">Reference proteome</keyword>
<evidence type="ECO:0000313" key="1">
    <source>
        <dbReference type="EMBL" id="PUU80029.1"/>
    </source>
</evidence>
<dbReference type="Proteomes" id="UP000244722">
    <property type="component" value="Unassembled WGS sequence"/>
</dbReference>
<name>A0A2T6ZX23_TUBBO</name>
<dbReference type="OrthoDB" id="3780939at2759"/>
<protein>
    <submittedName>
        <fullName evidence="1">Uncharacterized protein</fullName>
    </submittedName>
</protein>
<dbReference type="EMBL" id="NESQ01000074">
    <property type="protein sequence ID" value="PUU80029.1"/>
    <property type="molecule type" value="Genomic_DNA"/>
</dbReference>